<accession>A0A6P2D7G2</accession>
<dbReference type="EMBL" id="LR593886">
    <property type="protein sequence ID" value="VTR96084.1"/>
    <property type="molecule type" value="Genomic_DNA"/>
</dbReference>
<dbReference type="InterPro" id="IPR017481">
    <property type="entry name" value="CHP03032"/>
</dbReference>
<gene>
    <name evidence="2" type="ORF">SOIL9_16300</name>
</gene>
<organism evidence="2 3">
    <name type="scientific">Gemmata massiliana</name>
    <dbReference type="NCBI Taxonomy" id="1210884"/>
    <lineage>
        <taxon>Bacteria</taxon>
        <taxon>Pseudomonadati</taxon>
        <taxon>Planctomycetota</taxon>
        <taxon>Planctomycetia</taxon>
        <taxon>Gemmatales</taxon>
        <taxon>Gemmataceae</taxon>
        <taxon>Gemmata</taxon>
    </lineage>
</organism>
<evidence type="ECO:0000313" key="3">
    <source>
        <dbReference type="Proteomes" id="UP000464178"/>
    </source>
</evidence>
<dbReference type="AlphaFoldDB" id="A0A6P2D7G2"/>
<feature type="domain" description="Conserved hypothetical protein CHP03032" evidence="1">
    <location>
        <begin position="19"/>
        <end position="335"/>
    </location>
</feature>
<dbReference type="Pfam" id="PF16261">
    <property type="entry name" value="DUF4915"/>
    <property type="match status" value="1"/>
</dbReference>
<dbReference type="NCBIfam" id="TIGR03032">
    <property type="entry name" value="TIGR03032 family protein"/>
    <property type="match status" value="1"/>
</dbReference>
<evidence type="ECO:0000259" key="1">
    <source>
        <dbReference type="Pfam" id="PF16261"/>
    </source>
</evidence>
<dbReference type="SUPFAM" id="SSF63825">
    <property type="entry name" value="YWTD domain"/>
    <property type="match status" value="1"/>
</dbReference>
<dbReference type="RefSeq" id="WP_162670419.1">
    <property type="nucleotide sequence ID" value="NZ_LR593886.1"/>
</dbReference>
<reference evidence="2 3" key="1">
    <citation type="submission" date="2019-05" db="EMBL/GenBank/DDBJ databases">
        <authorList>
            <consortium name="Science for Life Laboratories"/>
        </authorList>
    </citation>
    <scope>NUCLEOTIDE SEQUENCE [LARGE SCALE GENOMIC DNA]</scope>
    <source>
        <strain evidence="2">Soil9</strain>
    </source>
</reference>
<proteinExistence type="predicted"/>
<sequence>MADEKVPGEPWLQITCSPDFVGWLLRERVGLAFTTYQSHKLLLLGAGPDGRPAVCERTFRNSMGLWADGQTLWLATRYQIWRFANALAPGQLHDGRDRLFVPRTAHTTGDLDVHDLAPEDSGRLVFVNTKFNCLATVDERASFRPLWKPPFISALVPEDRCHLNGLALDAGRARYVTAVATSDVADGWRDRRADGGVVVDVRSNEVVLSGLSMPHSPRVHNGALWLHNSGTGFLGRADLAAGRFEPVAFCPGYLRGLTFVGDFAVVGLSKPRRDNSFGGLALDGALAARGAEPRCGLNVIDLRTGVTAHWVRLDGPVTELYDVVALPGVTRPWALGLKSDEIERLLTIGEPDVL</sequence>
<name>A0A6P2D7G2_9BACT</name>
<dbReference type="Proteomes" id="UP000464178">
    <property type="component" value="Chromosome"/>
</dbReference>
<keyword evidence="3" id="KW-1185">Reference proteome</keyword>
<evidence type="ECO:0000313" key="2">
    <source>
        <dbReference type="EMBL" id="VTR96084.1"/>
    </source>
</evidence>
<dbReference type="KEGG" id="gms:SOIL9_16300"/>
<protein>
    <submittedName>
        <fullName evidence="2">Tigr03032 family protein: Uncharacterized protein</fullName>
    </submittedName>
</protein>